<organism evidence="1 2">
    <name type="scientific">Chryseobacterium kimseyorum</name>
    <dbReference type="NCBI Taxonomy" id="2984028"/>
    <lineage>
        <taxon>Bacteria</taxon>
        <taxon>Pseudomonadati</taxon>
        <taxon>Bacteroidota</taxon>
        <taxon>Flavobacteriia</taxon>
        <taxon>Flavobacteriales</taxon>
        <taxon>Weeksellaceae</taxon>
        <taxon>Chryseobacterium group</taxon>
        <taxon>Chryseobacterium</taxon>
    </lineage>
</organism>
<accession>A0ABT3HUC3</accession>
<evidence type="ECO:0000313" key="1">
    <source>
        <dbReference type="EMBL" id="MCW3167273.1"/>
    </source>
</evidence>
<dbReference type="Proteomes" id="UP001163731">
    <property type="component" value="Unassembled WGS sequence"/>
</dbReference>
<evidence type="ECO:0000313" key="2">
    <source>
        <dbReference type="Proteomes" id="UP001163731"/>
    </source>
</evidence>
<gene>
    <name evidence="1" type="primary">ytxJ</name>
    <name evidence="1" type="ORF">OMO38_01915</name>
</gene>
<dbReference type="EMBL" id="JAPDHW010000001">
    <property type="protein sequence ID" value="MCW3167273.1"/>
    <property type="molecule type" value="Genomic_DNA"/>
</dbReference>
<name>A0ABT3HUC3_9FLAO</name>
<dbReference type="Pfam" id="PF11009">
    <property type="entry name" value="BrxC"/>
    <property type="match status" value="1"/>
</dbReference>
<comment type="caution">
    <text evidence="1">The sequence shown here is derived from an EMBL/GenBank/DDBJ whole genome shotgun (WGS) entry which is preliminary data.</text>
</comment>
<keyword evidence="2" id="KW-1185">Reference proteome</keyword>
<protein>
    <submittedName>
        <fullName evidence="1">Bacillithiol system redox-active protein YtxJ</fullName>
    </submittedName>
</protein>
<dbReference type="SUPFAM" id="SSF52833">
    <property type="entry name" value="Thioredoxin-like"/>
    <property type="match status" value="1"/>
</dbReference>
<dbReference type="RefSeq" id="WP_264748557.1">
    <property type="nucleotide sequence ID" value="NZ_JAPDHW010000001.1"/>
</dbReference>
<dbReference type="InterPro" id="IPR022551">
    <property type="entry name" value="BrxC"/>
</dbReference>
<dbReference type="NCBIfam" id="TIGR04019">
    <property type="entry name" value="B_thiol_YtxJ"/>
    <property type="match status" value="1"/>
</dbReference>
<dbReference type="Gene3D" id="3.40.30.10">
    <property type="entry name" value="Glutaredoxin"/>
    <property type="match status" value="1"/>
</dbReference>
<dbReference type="InterPro" id="IPR036249">
    <property type="entry name" value="Thioredoxin-like_sf"/>
</dbReference>
<reference evidence="1" key="1">
    <citation type="submission" date="2022-10" db="EMBL/GenBank/DDBJ databases">
        <title>Chryseobacterium babae sp. nov. isolated from the gut of the beetle Oryctes rhinoceros, and Chryseobacterium kimseyorum sp. nov., isolated from a stick insect rearing cage.</title>
        <authorList>
            <person name="Shelomi M."/>
            <person name="Han C.-J."/>
            <person name="Chen W.-M."/>
            <person name="Chen H.-K."/>
            <person name="Liaw S.-J."/>
            <person name="Muhle E."/>
            <person name="Clermont D."/>
        </authorList>
    </citation>
    <scope>NUCLEOTIDE SEQUENCE</scope>
    <source>
        <strain evidence="1">09-1422</strain>
    </source>
</reference>
<sequence>MSFFDKIFGGKQEETESKSFWNLIESEKDLEEAIKKSHSGKVAIFKHSTSCFISKTVLRNFEKEIAEAEETGATFYFLDLLAHRDISNKIAEDFGIRHESPQLIVIENGNEINNASHQDITLSQITL</sequence>
<proteinExistence type="predicted"/>